<evidence type="ECO:0000313" key="3">
    <source>
        <dbReference type="Proteomes" id="UP000217083"/>
    </source>
</evidence>
<proteinExistence type="predicted"/>
<dbReference type="RefSeq" id="WP_094926291.1">
    <property type="nucleotide sequence ID" value="NZ_NPIA01000009.1"/>
</dbReference>
<name>A0A263BQP0_9BACI</name>
<dbReference type="AlphaFoldDB" id="A0A263BQP0"/>
<feature type="compositionally biased region" description="Acidic residues" evidence="1">
    <location>
        <begin position="46"/>
        <end position="55"/>
    </location>
</feature>
<feature type="compositionally biased region" description="Basic and acidic residues" evidence="1">
    <location>
        <begin position="85"/>
        <end position="94"/>
    </location>
</feature>
<feature type="compositionally biased region" description="Basic and acidic residues" evidence="1">
    <location>
        <begin position="56"/>
        <end position="65"/>
    </location>
</feature>
<feature type="compositionally biased region" description="Acidic residues" evidence="1">
    <location>
        <begin position="73"/>
        <end position="84"/>
    </location>
</feature>
<feature type="region of interest" description="Disordered" evidence="1">
    <location>
        <begin position="40"/>
        <end position="94"/>
    </location>
</feature>
<dbReference type="EMBL" id="NPIA01000009">
    <property type="protein sequence ID" value="OZM56023.1"/>
    <property type="molecule type" value="Genomic_DNA"/>
</dbReference>
<comment type="caution">
    <text evidence="2">The sequence shown here is derived from an EMBL/GenBank/DDBJ whole genome shotgun (WGS) entry which is preliminary data.</text>
</comment>
<dbReference type="Proteomes" id="UP000217083">
    <property type="component" value="Unassembled WGS sequence"/>
</dbReference>
<accession>A0A263BQP0</accession>
<gene>
    <name evidence="2" type="ORF">CIB95_14370</name>
</gene>
<sequence length="94" mass="10897">MSKKWVSSILVGSLVALNLVGCNMGDDDIGPDDDHITPVRYNNDDNLMDNDLMDDDYQRDIRQPGEMDTPFNMDEEEPDLDEEPSEQREDRRDY</sequence>
<protein>
    <submittedName>
        <fullName evidence="2">Uncharacterized protein</fullName>
    </submittedName>
</protein>
<organism evidence="2 3">
    <name type="scientific">Lottiidibacillus patelloidae</name>
    <dbReference type="NCBI Taxonomy" id="2670334"/>
    <lineage>
        <taxon>Bacteria</taxon>
        <taxon>Bacillati</taxon>
        <taxon>Bacillota</taxon>
        <taxon>Bacilli</taxon>
        <taxon>Bacillales</taxon>
        <taxon>Bacillaceae</taxon>
        <taxon>Lottiidibacillus</taxon>
    </lineage>
</organism>
<evidence type="ECO:0000256" key="1">
    <source>
        <dbReference type="SAM" id="MobiDB-lite"/>
    </source>
</evidence>
<reference evidence="3" key="1">
    <citation type="submission" date="2017-08" db="EMBL/GenBank/DDBJ databases">
        <authorList>
            <person name="Huang Z."/>
        </authorList>
    </citation>
    <scope>NUCLEOTIDE SEQUENCE [LARGE SCALE GENOMIC DNA]</scope>
    <source>
        <strain evidence="3">SA5d-4</strain>
    </source>
</reference>
<evidence type="ECO:0000313" key="2">
    <source>
        <dbReference type="EMBL" id="OZM56023.1"/>
    </source>
</evidence>
<reference evidence="2 3" key="2">
    <citation type="submission" date="2017-09" db="EMBL/GenBank/DDBJ databases">
        <title>Bacillus patelloidae sp. nov., isolated from the intestinal tract of a marine limpet.</title>
        <authorList>
            <person name="Liu R."/>
            <person name="Dong C."/>
            <person name="Shao Z."/>
        </authorList>
    </citation>
    <scope>NUCLEOTIDE SEQUENCE [LARGE SCALE GENOMIC DNA]</scope>
    <source>
        <strain evidence="2 3">SA5d-4</strain>
    </source>
</reference>
<keyword evidence="3" id="KW-1185">Reference proteome</keyword>